<dbReference type="Proteomes" id="UP000664203">
    <property type="component" value="Unassembled WGS sequence"/>
</dbReference>
<evidence type="ECO:0000313" key="2">
    <source>
        <dbReference type="Proteomes" id="UP000664203"/>
    </source>
</evidence>
<dbReference type="OrthoDB" id="5413827at2759"/>
<dbReference type="EMBL" id="CAJPDR010000144">
    <property type="protein sequence ID" value="CAF9921309.1"/>
    <property type="molecule type" value="Genomic_DNA"/>
</dbReference>
<sequence length="210" mass="23580">MAKIKKTSPFFSILKLPPQIHSLRWRYTVVAAEAIQIEQHGSQHTLRQLAPILLRSGKQIHAEDDRRLVPSRLAIAFTRRQLYLEATPIYCSHNWSVMPLISMVTALVEVQDFGTAIGPDNARSIRNLCLVLPGIMPLLHLQLTLMLSAGVLEHSPLVVLKCFLVETQAIFFGEPVIMLSNRTVVIMVLTCDGKAIRHFGPVAVLNEEDW</sequence>
<comment type="caution">
    <text evidence="1">The sequence shown here is derived from an EMBL/GenBank/DDBJ whole genome shotgun (WGS) entry which is preliminary data.</text>
</comment>
<dbReference type="AlphaFoldDB" id="A0A8H3IPL3"/>
<proteinExistence type="predicted"/>
<evidence type="ECO:0000313" key="1">
    <source>
        <dbReference type="EMBL" id="CAF9921309.1"/>
    </source>
</evidence>
<accession>A0A8H3IPL3</accession>
<protein>
    <submittedName>
        <fullName evidence="1">Uncharacterized protein</fullName>
    </submittedName>
</protein>
<keyword evidence="2" id="KW-1185">Reference proteome</keyword>
<gene>
    <name evidence="1" type="ORF">ALECFALPRED_001762</name>
</gene>
<name>A0A8H3IPL3_9LECA</name>
<organism evidence="1 2">
    <name type="scientific">Alectoria fallacina</name>
    <dbReference type="NCBI Taxonomy" id="1903189"/>
    <lineage>
        <taxon>Eukaryota</taxon>
        <taxon>Fungi</taxon>
        <taxon>Dikarya</taxon>
        <taxon>Ascomycota</taxon>
        <taxon>Pezizomycotina</taxon>
        <taxon>Lecanoromycetes</taxon>
        <taxon>OSLEUM clade</taxon>
        <taxon>Lecanoromycetidae</taxon>
        <taxon>Lecanorales</taxon>
        <taxon>Lecanorineae</taxon>
        <taxon>Parmeliaceae</taxon>
        <taxon>Alectoria</taxon>
    </lineage>
</organism>
<reference evidence="1" key="1">
    <citation type="submission" date="2021-03" db="EMBL/GenBank/DDBJ databases">
        <authorList>
            <person name="Tagirdzhanova G."/>
        </authorList>
    </citation>
    <scope>NUCLEOTIDE SEQUENCE</scope>
</reference>